<proteinExistence type="predicted"/>
<dbReference type="GeneID" id="43649527"/>
<sequence>MPCVTILSIHECPSSSPSLSSYLQIFVWILIEARTEEEKDREREKSIIRQFCVFIIFLFILSCSGRDMKT</sequence>
<reference evidence="2 3" key="1">
    <citation type="submission" date="2019-04" db="EMBL/GenBank/DDBJ databases">
        <title>Friends and foes A comparative genomics studyof 23 Aspergillus species from section Flavi.</title>
        <authorList>
            <consortium name="DOE Joint Genome Institute"/>
            <person name="Kjaerbolling I."/>
            <person name="Vesth T."/>
            <person name="Frisvad J.C."/>
            <person name="Nybo J.L."/>
            <person name="Theobald S."/>
            <person name="Kildgaard S."/>
            <person name="Isbrandt T."/>
            <person name="Kuo A."/>
            <person name="Sato A."/>
            <person name="Lyhne E.K."/>
            <person name="Kogle M.E."/>
            <person name="Wiebenga A."/>
            <person name="Kun R.S."/>
            <person name="Lubbers R.J."/>
            <person name="Makela M.R."/>
            <person name="Barry K."/>
            <person name="Chovatia M."/>
            <person name="Clum A."/>
            <person name="Daum C."/>
            <person name="Haridas S."/>
            <person name="He G."/>
            <person name="LaButti K."/>
            <person name="Lipzen A."/>
            <person name="Mondo S."/>
            <person name="Riley R."/>
            <person name="Salamov A."/>
            <person name="Simmons B.A."/>
            <person name="Magnuson J.K."/>
            <person name="Henrissat B."/>
            <person name="Mortensen U.H."/>
            <person name="Larsen T.O."/>
            <person name="Devries R.P."/>
            <person name="Grigoriev I.V."/>
            <person name="Machida M."/>
            <person name="Baker S.E."/>
            <person name="Andersen M.R."/>
        </authorList>
    </citation>
    <scope>NUCLEOTIDE SEQUENCE [LARGE SCALE GENOMIC DNA]</scope>
    <source>
        <strain evidence="2 3">CBS 763.97</strain>
    </source>
</reference>
<evidence type="ECO:0000313" key="2">
    <source>
        <dbReference type="EMBL" id="KAE8369674.1"/>
    </source>
</evidence>
<accession>A0A5N7AIH7</accession>
<gene>
    <name evidence="2" type="ORF">BDV27DRAFT_120336</name>
</gene>
<organism evidence="2 3">
    <name type="scientific">Aspergillus caelatus</name>
    <dbReference type="NCBI Taxonomy" id="61420"/>
    <lineage>
        <taxon>Eukaryota</taxon>
        <taxon>Fungi</taxon>
        <taxon>Dikarya</taxon>
        <taxon>Ascomycota</taxon>
        <taxon>Pezizomycotina</taxon>
        <taxon>Eurotiomycetes</taxon>
        <taxon>Eurotiomycetidae</taxon>
        <taxon>Eurotiales</taxon>
        <taxon>Aspergillaceae</taxon>
        <taxon>Aspergillus</taxon>
        <taxon>Aspergillus subgen. Circumdati</taxon>
    </lineage>
</organism>
<name>A0A5N7AIH7_9EURO</name>
<protein>
    <submittedName>
        <fullName evidence="2">Uncharacterized protein</fullName>
    </submittedName>
</protein>
<keyword evidence="1" id="KW-0812">Transmembrane</keyword>
<dbReference type="AlphaFoldDB" id="A0A5N7AIH7"/>
<evidence type="ECO:0000313" key="3">
    <source>
        <dbReference type="Proteomes" id="UP000326268"/>
    </source>
</evidence>
<keyword evidence="1" id="KW-1133">Transmembrane helix</keyword>
<dbReference type="Proteomes" id="UP000326268">
    <property type="component" value="Unassembled WGS sequence"/>
</dbReference>
<evidence type="ECO:0000256" key="1">
    <source>
        <dbReference type="SAM" id="Phobius"/>
    </source>
</evidence>
<feature type="transmembrane region" description="Helical" evidence="1">
    <location>
        <begin position="47"/>
        <end position="65"/>
    </location>
</feature>
<keyword evidence="3" id="KW-1185">Reference proteome</keyword>
<keyword evidence="1" id="KW-0472">Membrane</keyword>
<dbReference type="RefSeq" id="XP_031932755.1">
    <property type="nucleotide sequence ID" value="XM_032065081.1"/>
</dbReference>
<dbReference type="EMBL" id="ML737571">
    <property type="protein sequence ID" value="KAE8369674.1"/>
    <property type="molecule type" value="Genomic_DNA"/>
</dbReference>